<sequence>MEYAMPLVDDLLTDMEAYLWFSRLMQQISAFVCTLGHFEWRRMPFGLKNASMIHQRMMDNALLGFVQPKG</sequence>
<evidence type="ECO:0000313" key="2">
    <source>
        <dbReference type="Proteomes" id="UP000198211"/>
    </source>
</evidence>
<accession>A0A225X0Q8</accession>
<proteinExistence type="predicted"/>
<name>A0A225X0Q8_9STRA</name>
<evidence type="ECO:0000313" key="1">
    <source>
        <dbReference type="EMBL" id="OWZ22828.1"/>
    </source>
</evidence>
<dbReference type="InterPro" id="IPR043128">
    <property type="entry name" value="Rev_trsase/Diguanyl_cyclase"/>
</dbReference>
<dbReference type="Proteomes" id="UP000198211">
    <property type="component" value="Unassembled WGS sequence"/>
</dbReference>
<dbReference type="EMBL" id="NBNE01000105">
    <property type="protein sequence ID" value="OWZ22828.1"/>
    <property type="molecule type" value="Genomic_DNA"/>
</dbReference>
<dbReference type="SUPFAM" id="SSF56672">
    <property type="entry name" value="DNA/RNA polymerases"/>
    <property type="match status" value="1"/>
</dbReference>
<protein>
    <recommendedName>
        <fullName evidence="3">Reverse transcriptase</fullName>
    </recommendedName>
</protein>
<dbReference type="InterPro" id="IPR051320">
    <property type="entry name" value="Viral_Replic_Matur_Polypro"/>
</dbReference>
<keyword evidence="2" id="KW-1185">Reference proteome</keyword>
<reference evidence="2" key="1">
    <citation type="submission" date="2017-03" db="EMBL/GenBank/DDBJ databases">
        <title>Phytopthora megakarya and P. palmivora, two closely related causual agents of cacao black pod achieved similar genome size and gene model numbers by different mechanisms.</title>
        <authorList>
            <person name="Ali S."/>
            <person name="Shao J."/>
            <person name="Larry D.J."/>
            <person name="Kronmiller B."/>
            <person name="Shen D."/>
            <person name="Strem M.D."/>
            <person name="Melnick R.L."/>
            <person name="Guiltinan M.J."/>
            <person name="Tyler B.M."/>
            <person name="Meinhardt L.W."/>
            <person name="Bailey B.A."/>
        </authorList>
    </citation>
    <scope>NUCLEOTIDE SEQUENCE [LARGE SCALE GENOMIC DNA]</scope>
    <source>
        <strain evidence="2">zdho120</strain>
    </source>
</reference>
<gene>
    <name evidence="1" type="ORF">PHMEG_0002382</name>
</gene>
<dbReference type="PANTHER" id="PTHR33064">
    <property type="entry name" value="POL PROTEIN"/>
    <property type="match status" value="1"/>
</dbReference>
<dbReference type="OrthoDB" id="100410at2759"/>
<dbReference type="AlphaFoldDB" id="A0A225X0Q8"/>
<dbReference type="Gene3D" id="3.30.70.270">
    <property type="match status" value="1"/>
</dbReference>
<dbReference type="InterPro" id="IPR043502">
    <property type="entry name" value="DNA/RNA_pol_sf"/>
</dbReference>
<dbReference type="PANTHER" id="PTHR33064:SF37">
    <property type="entry name" value="RIBONUCLEASE H"/>
    <property type="match status" value="1"/>
</dbReference>
<organism evidence="1 2">
    <name type="scientific">Phytophthora megakarya</name>
    <dbReference type="NCBI Taxonomy" id="4795"/>
    <lineage>
        <taxon>Eukaryota</taxon>
        <taxon>Sar</taxon>
        <taxon>Stramenopiles</taxon>
        <taxon>Oomycota</taxon>
        <taxon>Peronosporomycetes</taxon>
        <taxon>Peronosporales</taxon>
        <taxon>Peronosporaceae</taxon>
        <taxon>Phytophthora</taxon>
    </lineage>
</organism>
<evidence type="ECO:0008006" key="3">
    <source>
        <dbReference type="Google" id="ProtNLM"/>
    </source>
</evidence>
<comment type="caution">
    <text evidence="1">The sequence shown here is derived from an EMBL/GenBank/DDBJ whole genome shotgun (WGS) entry which is preliminary data.</text>
</comment>